<dbReference type="PROSITE" id="PS50082">
    <property type="entry name" value="WD_REPEATS_2"/>
    <property type="match status" value="2"/>
</dbReference>
<dbReference type="Pfam" id="PF00805">
    <property type="entry name" value="Pentapeptide"/>
    <property type="match status" value="1"/>
</dbReference>
<feature type="non-terminal residue" evidence="4">
    <location>
        <position position="317"/>
    </location>
</feature>
<feature type="repeat" description="WD" evidence="3">
    <location>
        <begin position="237"/>
        <end position="278"/>
    </location>
</feature>
<dbReference type="SMART" id="SM00320">
    <property type="entry name" value="WD40"/>
    <property type="match status" value="3"/>
</dbReference>
<name>A0ABQ7JHN1_9FUNG</name>
<accession>A0ABQ7JHN1</accession>
<dbReference type="Proteomes" id="UP001194696">
    <property type="component" value="Unassembled WGS sequence"/>
</dbReference>
<proteinExistence type="predicted"/>
<reference evidence="4 5" key="1">
    <citation type="journal article" date="2020" name="Fungal Divers.">
        <title>Resolving the Mortierellaceae phylogeny through synthesis of multi-gene phylogenetics and phylogenomics.</title>
        <authorList>
            <person name="Vandepol N."/>
            <person name="Liber J."/>
            <person name="Desiro A."/>
            <person name="Na H."/>
            <person name="Kennedy M."/>
            <person name="Barry K."/>
            <person name="Grigoriev I.V."/>
            <person name="Miller A.N."/>
            <person name="O'Donnell K."/>
            <person name="Stajich J.E."/>
            <person name="Bonito G."/>
        </authorList>
    </citation>
    <scope>NUCLEOTIDE SEQUENCE [LARGE SCALE GENOMIC DNA]</scope>
    <source>
        <strain evidence="4 5">AD045</strain>
    </source>
</reference>
<keyword evidence="5" id="KW-1185">Reference proteome</keyword>
<dbReference type="InterPro" id="IPR015943">
    <property type="entry name" value="WD40/YVTN_repeat-like_dom_sf"/>
</dbReference>
<dbReference type="SUPFAM" id="SSF50998">
    <property type="entry name" value="Quinoprotein alcohol dehydrogenase-like"/>
    <property type="match status" value="1"/>
</dbReference>
<gene>
    <name evidence="4" type="ORF">BGZ96_005892</name>
</gene>
<evidence type="ECO:0000313" key="5">
    <source>
        <dbReference type="Proteomes" id="UP001194696"/>
    </source>
</evidence>
<dbReference type="Gene3D" id="2.130.10.10">
    <property type="entry name" value="YVTN repeat-like/Quinoprotein amine dehydrogenase"/>
    <property type="match status" value="1"/>
</dbReference>
<organism evidence="4 5">
    <name type="scientific">Linnemannia gamsii</name>
    <dbReference type="NCBI Taxonomy" id="64522"/>
    <lineage>
        <taxon>Eukaryota</taxon>
        <taxon>Fungi</taxon>
        <taxon>Fungi incertae sedis</taxon>
        <taxon>Mucoromycota</taxon>
        <taxon>Mortierellomycotina</taxon>
        <taxon>Mortierellomycetes</taxon>
        <taxon>Mortierellales</taxon>
        <taxon>Mortierellaceae</taxon>
        <taxon>Linnemannia</taxon>
    </lineage>
</organism>
<protein>
    <recommendedName>
        <fullName evidence="6">WD40 repeat-like protein</fullName>
    </recommendedName>
</protein>
<dbReference type="InterPro" id="IPR001646">
    <property type="entry name" value="5peptide_repeat"/>
</dbReference>
<dbReference type="InterPro" id="IPR011047">
    <property type="entry name" value="Quinoprotein_ADH-like_sf"/>
</dbReference>
<dbReference type="PANTHER" id="PTHR45333">
    <property type="entry name" value="MEMBRANE PROTEIN-RELATED"/>
    <property type="match status" value="1"/>
</dbReference>
<dbReference type="PANTHER" id="PTHR45333:SF1">
    <property type="entry name" value="CHROMOSOME UNDETERMINED SCAFFOLD_625, WHOLE GENOME SHOTGUN SEQUENCE"/>
    <property type="match status" value="1"/>
</dbReference>
<dbReference type="Gene3D" id="2.160.20.80">
    <property type="entry name" value="E3 ubiquitin-protein ligase SopA"/>
    <property type="match status" value="1"/>
</dbReference>
<feature type="repeat" description="WD" evidence="3">
    <location>
        <begin position="279"/>
        <end position="317"/>
    </location>
</feature>
<evidence type="ECO:0000256" key="3">
    <source>
        <dbReference type="PROSITE-ProRule" id="PRU00221"/>
    </source>
</evidence>
<dbReference type="SUPFAM" id="SSF141571">
    <property type="entry name" value="Pentapeptide repeat-like"/>
    <property type="match status" value="1"/>
</dbReference>
<sequence>MTDDDELQAIDEAATPPSLLSAVSLLDADGPLFRRNLLTEPSIIQFLCDRVQSNPDFEQQLHSVIHQSKMDAGAAIAAANAITILVRAGMHFNGADLQGIKIPGADLSEGHFDSAQFQGADLTGANLSRCWLRQADLSNVQMEGVRFGELPYLEMYDEVMSCAYSPDGTMLAVGLGSEGLSVYNTAKWTREFQVRDVPLVRSIKFSPDSRQIVFNDSADAEKVRLVDCSSGEEILVMEGHTERIYSVAFSPCGKQLASGDGDGSVRLWNSQTGESHSVLEGHTDTILSVKFSTDGRQLVSGSYDGTIRFWDPKTGEP</sequence>
<dbReference type="EMBL" id="JAAAIM010002806">
    <property type="protein sequence ID" value="KAG0271307.1"/>
    <property type="molecule type" value="Genomic_DNA"/>
</dbReference>
<evidence type="ECO:0000256" key="1">
    <source>
        <dbReference type="ARBA" id="ARBA00022574"/>
    </source>
</evidence>
<evidence type="ECO:0000256" key="2">
    <source>
        <dbReference type="ARBA" id="ARBA00022737"/>
    </source>
</evidence>
<dbReference type="InterPro" id="IPR001680">
    <property type="entry name" value="WD40_rpt"/>
</dbReference>
<keyword evidence="2" id="KW-0677">Repeat</keyword>
<evidence type="ECO:0008006" key="6">
    <source>
        <dbReference type="Google" id="ProtNLM"/>
    </source>
</evidence>
<comment type="caution">
    <text evidence="4">The sequence shown here is derived from an EMBL/GenBank/DDBJ whole genome shotgun (WGS) entry which is preliminary data.</text>
</comment>
<dbReference type="PROSITE" id="PS50294">
    <property type="entry name" value="WD_REPEATS_REGION"/>
    <property type="match status" value="2"/>
</dbReference>
<evidence type="ECO:0000313" key="4">
    <source>
        <dbReference type="EMBL" id="KAG0271307.1"/>
    </source>
</evidence>
<dbReference type="Pfam" id="PF00400">
    <property type="entry name" value="WD40"/>
    <property type="match status" value="2"/>
</dbReference>
<keyword evidence="1 3" id="KW-0853">WD repeat</keyword>
<dbReference type="InterPro" id="IPR019775">
    <property type="entry name" value="WD40_repeat_CS"/>
</dbReference>
<dbReference type="PROSITE" id="PS00678">
    <property type="entry name" value="WD_REPEATS_1"/>
    <property type="match status" value="1"/>
</dbReference>